<accession>A0A4P7PS82</accession>
<dbReference type="EMBL" id="CP038810">
    <property type="protein sequence ID" value="QBZ97405.1"/>
    <property type="molecule type" value="Genomic_DNA"/>
</dbReference>
<evidence type="ECO:0000313" key="1">
    <source>
        <dbReference type="EMBL" id="QBZ97405.1"/>
    </source>
</evidence>
<protein>
    <recommendedName>
        <fullName evidence="3">Lipoprotein</fullName>
    </recommendedName>
</protein>
<keyword evidence="2" id="KW-1185">Reference proteome</keyword>
<dbReference type="PANTHER" id="PTHR41339">
    <property type="entry name" value="LIPL48"/>
    <property type="match status" value="1"/>
</dbReference>
<evidence type="ECO:0000313" key="2">
    <source>
        <dbReference type="Proteomes" id="UP000296862"/>
    </source>
</evidence>
<name>A0A4P7PS82_9FLAO</name>
<gene>
    <name evidence="1" type="ORF">GS03_00894</name>
</gene>
<evidence type="ECO:0008006" key="3">
    <source>
        <dbReference type="Google" id="ProtNLM"/>
    </source>
</evidence>
<dbReference type="KEGG" id="fsn:GS03_00894"/>
<reference evidence="1 2" key="1">
    <citation type="submission" date="2019-04" db="EMBL/GenBank/DDBJ databases">
        <title>Flavobacterium sp. GS03.</title>
        <authorList>
            <person name="Kim H."/>
        </authorList>
    </citation>
    <scope>NUCLEOTIDE SEQUENCE [LARGE SCALE GENOMIC DNA]</scope>
    <source>
        <strain evidence="1 2">GS03</strain>
    </source>
</reference>
<organism evidence="1 2">
    <name type="scientific">Flavobacterium sangjuense</name>
    <dbReference type="NCBI Taxonomy" id="2518177"/>
    <lineage>
        <taxon>Bacteria</taxon>
        <taxon>Pseudomonadati</taxon>
        <taxon>Bacteroidota</taxon>
        <taxon>Flavobacteriia</taxon>
        <taxon>Flavobacteriales</taxon>
        <taxon>Flavobacteriaceae</taxon>
        <taxon>Flavobacterium</taxon>
    </lineage>
</organism>
<dbReference type="PANTHER" id="PTHR41339:SF1">
    <property type="entry name" value="SECRETED PROTEIN"/>
    <property type="match status" value="1"/>
</dbReference>
<dbReference type="AlphaFoldDB" id="A0A4P7PS82"/>
<proteinExistence type="predicted"/>
<sequence>MISKRLKNTLELVLSKQFKTQLNMKNLFLSLAILSTLFVGCSSDDDEGTILPVEGELTGAITTNKTYAFGNYTLNGIVTIENGVTVTFDAGSTITANAANGVDAIVVKNGGKLIMNGTAAQPIVLTEPSATPGSWGGIIIYGDAPINGAGGVTVKTSEDGLNLSYGGTNPTHNGGTLRYVRVEYAGKKITDGTSEMNGFSFYSVGSGTTLDHLVSYKGADDGYEFYGGTVSATNLISYGNYDDSFDWQDGWKGQNNSNWYAYQTGTGNFGMEIEASNNNNAFWPVISNITLIRAAGTVTEGGSSAAEYDAIQFKKQGNGDFSNIVISGYTTANSTSVRIQDAATNTDQVNGNKIKINAVKINDGTSQYLGAGSLSVSFPTGQYITSDSATGASISTGIWTTVNGTNLVP</sequence>
<dbReference type="Proteomes" id="UP000296862">
    <property type="component" value="Chromosome"/>
</dbReference>